<sequence>MGSRVVKTSTRHTTSVRLLRRRYILLIAALLSGAIVWLAGLVFTPAHTSAAVERMFVLNCGEARVSDISQWSPGINVGLPMTFSNNCYLIQHGNDWMLWDMGVPDDWVGTPEGVVGSPGVRGIVNRTLVSQLDEIGVKPADVTIIALSHAHFDHVGNTRLFPRAKWYVQKVEYKVMFGSEYKKFRFVPTLYSTLRNNPVVTLQGDHDIFGDGSVRILSTPGHTPGHQSLLVRLPQTGLVVLSGDVAHFEENFVNRRVPRFNADAKQTRQSMNKVDAIVKNQSAQLWINHDLAQSASIPRAPKAVK</sequence>
<dbReference type="EMBL" id="JADEXF010000474">
    <property type="protein sequence ID" value="MBE9106214.1"/>
    <property type="molecule type" value="Genomic_DNA"/>
</dbReference>
<dbReference type="InterPro" id="IPR001279">
    <property type="entry name" value="Metallo-B-lactamas"/>
</dbReference>
<dbReference type="PANTHER" id="PTHR42978:SF3">
    <property type="entry name" value="BLR3078 PROTEIN"/>
    <property type="match status" value="1"/>
</dbReference>
<feature type="domain" description="Metallo-beta-lactamase" evidence="5">
    <location>
        <begin position="84"/>
        <end position="289"/>
    </location>
</feature>
<evidence type="ECO:0000256" key="1">
    <source>
        <dbReference type="ARBA" id="ARBA00007749"/>
    </source>
</evidence>
<evidence type="ECO:0000259" key="5">
    <source>
        <dbReference type="SMART" id="SM00849"/>
    </source>
</evidence>
<evidence type="ECO:0000256" key="2">
    <source>
        <dbReference type="ARBA" id="ARBA00022723"/>
    </source>
</evidence>
<evidence type="ECO:0000313" key="7">
    <source>
        <dbReference type="Proteomes" id="UP000647836"/>
    </source>
</evidence>
<dbReference type="SUPFAM" id="SSF56281">
    <property type="entry name" value="Metallo-hydrolase/oxidoreductase"/>
    <property type="match status" value="1"/>
</dbReference>
<keyword evidence="3" id="KW-0378">Hydrolase</keyword>
<protein>
    <submittedName>
        <fullName evidence="6">N-acyl homoserine lactonase family protein</fullName>
    </submittedName>
</protein>
<organism evidence="6 7">
    <name type="scientific">Nostoc cf. edaphicum LEGE 07299</name>
    <dbReference type="NCBI Taxonomy" id="2777974"/>
    <lineage>
        <taxon>Bacteria</taxon>
        <taxon>Bacillati</taxon>
        <taxon>Cyanobacteriota</taxon>
        <taxon>Cyanophyceae</taxon>
        <taxon>Nostocales</taxon>
        <taxon>Nostocaceae</taxon>
        <taxon>Nostoc</taxon>
    </lineage>
</organism>
<accession>A0ABR9U0Q8</accession>
<comment type="similarity">
    <text evidence="1">Belongs to the metallo-beta-lactamase superfamily.</text>
</comment>
<keyword evidence="4" id="KW-0862">Zinc</keyword>
<keyword evidence="2" id="KW-0479">Metal-binding</keyword>
<evidence type="ECO:0000256" key="3">
    <source>
        <dbReference type="ARBA" id="ARBA00022801"/>
    </source>
</evidence>
<evidence type="ECO:0000256" key="4">
    <source>
        <dbReference type="ARBA" id="ARBA00022833"/>
    </source>
</evidence>
<evidence type="ECO:0000313" key="6">
    <source>
        <dbReference type="EMBL" id="MBE9106214.1"/>
    </source>
</evidence>
<name>A0ABR9U0Q8_9NOSO</name>
<comment type="caution">
    <text evidence="6">The sequence shown here is derived from an EMBL/GenBank/DDBJ whole genome shotgun (WGS) entry which is preliminary data.</text>
</comment>
<dbReference type="Proteomes" id="UP000647836">
    <property type="component" value="Unassembled WGS sequence"/>
</dbReference>
<reference evidence="6 7" key="1">
    <citation type="submission" date="2020-10" db="EMBL/GenBank/DDBJ databases">
        <authorList>
            <person name="Castelo-Branco R."/>
            <person name="Eusebio N."/>
            <person name="Adriana R."/>
            <person name="Vieira A."/>
            <person name="Brugerolle De Fraissinette N."/>
            <person name="Rezende De Castro R."/>
            <person name="Schneider M.P."/>
            <person name="Vasconcelos V."/>
            <person name="Leao P.N."/>
        </authorList>
    </citation>
    <scope>NUCLEOTIDE SEQUENCE [LARGE SCALE GENOMIC DNA]</scope>
    <source>
        <strain evidence="6 7">LEGE 07299</strain>
    </source>
</reference>
<dbReference type="PANTHER" id="PTHR42978">
    <property type="entry name" value="QUORUM-QUENCHING LACTONASE YTNP-RELATED-RELATED"/>
    <property type="match status" value="1"/>
</dbReference>
<dbReference type="Gene3D" id="3.60.15.10">
    <property type="entry name" value="Ribonuclease Z/Hydroxyacylglutathione hydrolase-like"/>
    <property type="match status" value="1"/>
</dbReference>
<dbReference type="InterPro" id="IPR036866">
    <property type="entry name" value="RibonucZ/Hydroxyglut_hydro"/>
</dbReference>
<dbReference type="InterPro" id="IPR051013">
    <property type="entry name" value="MBL_superfamily_lactonases"/>
</dbReference>
<gene>
    <name evidence="6" type="ORF">IQ229_15095</name>
</gene>
<dbReference type="SMART" id="SM00849">
    <property type="entry name" value="Lactamase_B"/>
    <property type="match status" value="1"/>
</dbReference>
<keyword evidence="7" id="KW-1185">Reference proteome</keyword>
<dbReference type="CDD" id="cd07729">
    <property type="entry name" value="AHL_lactonase_MBL-fold"/>
    <property type="match status" value="1"/>
</dbReference>
<dbReference type="Pfam" id="PF00753">
    <property type="entry name" value="Lactamase_B"/>
    <property type="match status" value="1"/>
</dbReference>
<proteinExistence type="inferred from homology"/>